<comment type="caution">
    <text evidence="3">The sequence shown here is derived from an EMBL/GenBank/DDBJ whole genome shotgun (WGS) entry which is preliminary data.</text>
</comment>
<dbReference type="InterPro" id="IPR000182">
    <property type="entry name" value="GNAT_dom"/>
</dbReference>
<evidence type="ECO:0000313" key="4">
    <source>
        <dbReference type="Proteomes" id="UP001149163"/>
    </source>
</evidence>
<keyword evidence="4" id="KW-1185">Reference proteome</keyword>
<dbReference type="GeneID" id="81424944"/>
<dbReference type="Pfam" id="PF02458">
    <property type="entry name" value="Transferase"/>
    <property type="match status" value="1"/>
</dbReference>
<keyword evidence="1 3" id="KW-0808">Transferase</keyword>
<dbReference type="InterPro" id="IPR023213">
    <property type="entry name" value="CAT-like_dom_sf"/>
</dbReference>
<dbReference type="PROSITE" id="PS51186">
    <property type="entry name" value="GNAT"/>
    <property type="match status" value="1"/>
</dbReference>
<proteinExistence type="predicted"/>
<sequence length="698" mass="78125">MNASSSGSTVPPSQDDKKFLIRRMQYSDIPFMANIATTEYFESDLNKFLCPHRRQYPDHLRRRFVQMMRARYLDPRSMGFVAVEPSSPRQPVGYAQFTRLGNDEAAQRLITVQSSVWLALCGWWLRIQTSIETFLWPDRSIDRDAMRQFDTFAKRDAQTYWESTEMKATYQNRWHVRSLVVSSSHQRQGIGRALMAEVLQRAQHEEVVVGLEASGDGEKLYRALGFRMRGPFSLVIGPPVGGIMMWTPEKTDDVMKYELSDADKGGYLKSVTAAIFYELPLGIDQERLISSMTEGLKNATRQLPFMAGYLHFDDSGKLCITKSPANQLEFDIHRFESTEHKSLPTLAATSFSPDTVDLTHFLPESPEDEKPVCRLKLSLVQGGLVLGFNVNHAAGDWTSIEKFLSLVCQSSKAHQERRKMPTYMPDLNRAPYNTPAIDSTSSRQDLLEALPLFYVMEKSQFKPPPSQPSQSSIYKISKATVQQIKAQCSPYLSGVDFISSYDCISALIWVSITRARLHLHPEKATSTSRFIHPIDVRARDPESKTSERYFGNAVIGSQAGPLDAQALVADGDRGLATAASLIRQSSNSVSLSSIGYMTALISSLSPTETLGTRADVTGMDVFMNTWYSESTEKYDIGAGTTPVAFRLHSSTPGACAVILPAFSRGLTRAFEVHLQLAVEEHELLRGDAEFLKYFDPVA</sequence>
<reference evidence="3" key="1">
    <citation type="submission" date="2022-11" db="EMBL/GenBank/DDBJ databases">
        <authorList>
            <person name="Petersen C."/>
        </authorList>
    </citation>
    <scope>NUCLEOTIDE SEQUENCE</scope>
    <source>
        <strain evidence="3">IBT 26290</strain>
    </source>
</reference>
<protein>
    <submittedName>
        <fullName evidence="3">Transferase</fullName>
    </submittedName>
</protein>
<evidence type="ECO:0000259" key="2">
    <source>
        <dbReference type="PROSITE" id="PS51186"/>
    </source>
</evidence>
<dbReference type="SUPFAM" id="SSF55729">
    <property type="entry name" value="Acyl-CoA N-acyltransferases (Nat)"/>
    <property type="match status" value="1"/>
</dbReference>
<dbReference type="Proteomes" id="UP001149163">
    <property type="component" value="Unassembled WGS sequence"/>
</dbReference>
<dbReference type="PANTHER" id="PTHR31642:SF310">
    <property type="entry name" value="FATTY ALCOHOL:CAFFEOYL-COA ACYLTRANSFERASE"/>
    <property type="match status" value="1"/>
</dbReference>
<dbReference type="OrthoDB" id="1862401at2759"/>
<reference evidence="3" key="2">
    <citation type="journal article" date="2023" name="IMA Fungus">
        <title>Comparative genomic study of the Penicillium genus elucidates a diverse pangenome and 15 lateral gene transfer events.</title>
        <authorList>
            <person name="Petersen C."/>
            <person name="Sorensen T."/>
            <person name="Nielsen M.R."/>
            <person name="Sondergaard T.E."/>
            <person name="Sorensen J.L."/>
            <person name="Fitzpatrick D.A."/>
            <person name="Frisvad J.C."/>
            <person name="Nielsen K.L."/>
        </authorList>
    </citation>
    <scope>NUCLEOTIDE SEQUENCE</scope>
    <source>
        <strain evidence="3">IBT 26290</strain>
    </source>
</reference>
<accession>A0A9W9I7E2</accession>
<dbReference type="Gene3D" id="3.40.630.30">
    <property type="match status" value="1"/>
</dbReference>
<dbReference type="GO" id="GO:0016747">
    <property type="term" value="F:acyltransferase activity, transferring groups other than amino-acyl groups"/>
    <property type="evidence" value="ECO:0007669"/>
    <property type="project" value="InterPro"/>
</dbReference>
<feature type="domain" description="N-acetyltransferase" evidence="2">
    <location>
        <begin position="107"/>
        <end position="249"/>
    </location>
</feature>
<dbReference type="CDD" id="cd04301">
    <property type="entry name" value="NAT_SF"/>
    <property type="match status" value="1"/>
</dbReference>
<dbReference type="RefSeq" id="XP_056544510.1">
    <property type="nucleotide sequence ID" value="XM_056685768.1"/>
</dbReference>
<name>A0A9W9I7E2_9EURO</name>
<gene>
    <name evidence="3" type="ORF">N7482_003643</name>
</gene>
<dbReference type="InterPro" id="IPR050317">
    <property type="entry name" value="Plant_Fungal_Acyltransferase"/>
</dbReference>
<dbReference type="AlphaFoldDB" id="A0A9W9I7E2"/>
<dbReference type="InterPro" id="IPR016181">
    <property type="entry name" value="Acyl_CoA_acyltransferase"/>
</dbReference>
<evidence type="ECO:0000256" key="1">
    <source>
        <dbReference type="ARBA" id="ARBA00022679"/>
    </source>
</evidence>
<dbReference type="Gene3D" id="3.30.559.10">
    <property type="entry name" value="Chloramphenicol acetyltransferase-like domain"/>
    <property type="match status" value="2"/>
</dbReference>
<organism evidence="3 4">
    <name type="scientific">Penicillium canariense</name>
    <dbReference type="NCBI Taxonomy" id="189055"/>
    <lineage>
        <taxon>Eukaryota</taxon>
        <taxon>Fungi</taxon>
        <taxon>Dikarya</taxon>
        <taxon>Ascomycota</taxon>
        <taxon>Pezizomycotina</taxon>
        <taxon>Eurotiomycetes</taxon>
        <taxon>Eurotiomycetidae</taxon>
        <taxon>Eurotiales</taxon>
        <taxon>Aspergillaceae</taxon>
        <taxon>Penicillium</taxon>
    </lineage>
</organism>
<dbReference type="PANTHER" id="PTHR31642">
    <property type="entry name" value="TRICHOTHECENE 3-O-ACETYLTRANSFERASE"/>
    <property type="match status" value="1"/>
</dbReference>
<evidence type="ECO:0000313" key="3">
    <source>
        <dbReference type="EMBL" id="KAJ5168049.1"/>
    </source>
</evidence>
<dbReference type="GO" id="GO:0044550">
    <property type="term" value="P:secondary metabolite biosynthetic process"/>
    <property type="evidence" value="ECO:0007669"/>
    <property type="project" value="TreeGrafter"/>
</dbReference>
<dbReference type="EMBL" id="JAPQKN010000002">
    <property type="protein sequence ID" value="KAJ5168049.1"/>
    <property type="molecule type" value="Genomic_DNA"/>
</dbReference>
<dbReference type="Pfam" id="PF13673">
    <property type="entry name" value="Acetyltransf_10"/>
    <property type="match status" value="1"/>
</dbReference>